<protein>
    <submittedName>
        <fullName evidence="2">DNA helicase/exodeoxyribonuclease V, subunit B</fullName>
    </submittedName>
</protein>
<proteinExistence type="predicted"/>
<keyword evidence="2" id="KW-0378">Hydrolase</keyword>
<keyword evidence="2" id="KW-0067">ATP-binding</keyword>
<feature type="domain" description="PD-(D/E)XK endonuclease-like" evidence="1">
    <location>
        <begin position="625"/>
        <end position="880"/>
    </location>
</feature>
<dbReference type="NCBIfam" id="TIGR03623">
    <property type="entry name" value="probable DNA repair protein"/>
    <property type="match status" value="1"/>
</dbReference>
<organism evidence="2 3">
    <name type="scientific">Candidatus Methylopumilus turicensis</name>
    <dbReference type="NCBI Taxonomy" id="1581680"/>
    <lineage>
        <taxon>Bacteria</taxon>
        <taxon>Pseudomonadati</taxon>
        <taxon>Pseudomonadota</taxon>
        <taxon>Betaproteobacteria</taxon>
        <taxon>Nitrosomonadales</taxon>
        <taxon>Methylophilaceae</taxon>
        <taxon>Candidatus Methylopumilus</taxon>
    </lineage>
</organism>
<dbReference type="Gene3D" id="3.90.320.10">
    <property type="match status" value="1"/>
</dbReference>
<dbReference type="AlphaFoldDB" id="A0A0B7IXC4"/>
<dbReference type="GO" id="GO:0004386">
    <property type="term" value="F:helicase activity"/>
    <property type="evidence" value="ECO:0007669"/>
    <property type="project" value="UniProtKB-KW"/>
</dbReference>
<dbReference type="HOGENOM" id="CLU_014693_0_0_4"/>
<keyword evidence="3" id="KW-1185">Reference proteome</keyword>
<dbReference type="KEGG" id="mbac:BN1209_0704"/>
<name>A0A0B7IXC4_9PROT</name>
<dbReference type="InterPro" id="IPR038726">
    <property type="entry name" value="PDDEXK_AddAB-type"/>
</dbReference>
<dbReference type="SUPFAM" id="SSF52540">
    <property type="entry name" value="P-loop containing nucleoside triphosphate hydrolases"/>
    <property type="match status" value="1"/>
</dbReference>
<keyword evidence="2" id="KW-0347">Helicase</keyword>
<sequence length="922" mass="102366">MTQAPNSSLILCSTPRLARSLQGIFQREQVQKGMTKWQPLNAMPLTQWLGQLLDEAMLLGEIDETNLPPKELSPLQESLLWEQSIKHCLKSHEAKHLFDASGLASAAMEANRLVIEWNLNLNMDEATEETKQFLEWRKRFQWLCKQNWYLESVRFSNWRLDVLESGVGILPAHVEFAGFDRINPQLKRLQEVLVKRGVKVSSALLTFDSPQEAQHRVLTDQDAECRAAVAWAKAQLADNPNVSIAIVVPELAALRSKISALLDDVLQPSAARPALAENQRPYDFSLGVPLNTQPVIATAIHLLQLAWQRGNIFQQDMIQLLHSPYWSEGLLEADARALLDARMRRDLPLSFKSARLQNYIHKVTAGEGGMRLPATIKALQDLLGYAQTQSLKQLPSAWALVLDKALVHADWPGRRSLSSFEYQATKSFAKVISALAGLDDLLGKIDAKQAISQLIQLCQAQIFQPESKEIPPLQIMGMMEAAAAPLDAMWVMGMNDHVWPPIARPNALISASLQRAAETPNASSEVQVAFAKAIHSRLIKSARSVIFSSAIQDGDRQLRASPLMQEIPLASSESLLAKTLAEQLVDCVPAEVVEKPWQWVDDHQAPVVEEGGHVSGGTGLLKAQAICPAWAFYQYRLYAKALKEPVDGLDAMDRGNLVHQVLEAFWDGRDSTYLHALSDNEMQAVLEQVADKVMSLFNQEHDEAFSTVFIQLEKERLVKLVTAWLNDVEKAREIGFVVQAVERKQTIPIDSLSITLTVDRVDQLEDGRLAVLDYKTGGTIDFKNWANANIAEPQLPIYAAFLMGDAEVAAVCFAKVLLEKAGYAGIAASKGVLQGATPLEESRGRKIFAEANFPDWPSVIAHWKNSITATAQAIKAGDAAVKFENEKQLIYCEVLPLLRLAERQLQFEHQQAALHQQEVGGV</sequence>
<reference evidence="3" key="1">
    <citation type="submission" date="2014-12" db="EMBL/GenBank/DDBJ databases">
        <authorList>
            <person name="Salcher M.M."/>
        </authorList>
    </citation>
    <scope>NUCLEOTIDE SEQUENCE [LARGE SCALE GENOMIC DNA]</scope>
    <source>
        <strain evidence="3">MMS-10A-171</strain>
    </source>
</reference>
<dbReference type="OrthoDB" id="9761147at2"/>
<dbReference type="InterPro" id="IPR027417">
    <property type="entry name" value="P-loop_NTPase"/>
</dbReference>
<dbReference type="EMBL" id="LN794158">
    <property type="protein sequence ID" value="CEN55748.1"/>
    <property type="molecule type" value="Genomic_DNA"/>
</dbReference>
<dbReference type="Pfam" id="PF12705">
    <property type="entry name" value="PDDEXK_1"/>
    <property type="match status" value="1"/>
</dbReference>
<accession>A0A0B7IXC4</accession>
<gene>
    <name evidence="2" type="ORF">BN1209_0704</name>
</gene>
<evidence type="ECO:0000313" key="2">
    <source>
        <dbReference type="EMBL" id="CEN55748.1"/>
    </source>
</evidence>
<dbReference type="STRING" id="1581680.BN1209_0704"/>
<evidence type="ECO:0000313" key="3">
    <source>
        <dbReference type="Proteomes" id="UP000056322"/>
    </source>
</evidence>
<dbReference type="Proteomes" id="UP000056322">
    <property type="component" value="Chromosome 1"/>
</dbReference>
<dbReference type="RefSeq" id="WP_045750975.1">
    <property type="nucleotide sequence ID" value="NZ_LN794158.1"/>
</dbReference>
<dbReference type="InterPro" id="IPR019925">
    <property type="entry name" value="DNA_repair_protein_predicted"/>
</dbReference>
<keyword evidence="2" id="KW-0547">Nucleotide-binding</keyword>
<evidence type="ECO:0000259" key="1">
    <source>
        <dbReference type="Pfam" id="PF12705"/>
    </source>
</evidence>
<dbReference type="InterPro" id="IPR011604">
    <property type="entry name" value="PDDEXK-like_dom_sf"/>
</dbReference>